<reference evidence="5" key="1">
    <citation type="submission" date="2019-08" db="EMBL/GenBank/DDBJ databases">
        <authorList>
            <person name="Kucharzyk K."/>
            <person name="Murdoch R.W."/>
            <person name="Higgins S."/>
            <person name="Loffler F."/>
        </authorList>
    </citation>
    <scope>NUCLEOTIDE SEQUENCE</scope>
</reference>
<comment type="caution">
    <text evidence="5">The sequence shown here is derived from an EMBL/GenBank/DDBJ whole genome shotgun (WGS) entry which is preliminary data.</text>
</comment>
<protein>
    <recommendedName>
        <fullName evidence="4">HTH luxR-type domain-containing protein</fullName>
    </recommendedName>
</protein>
<dbReference type="PRINTS" id="PR00038">
    <property type="entry name" value="HTHLUXR"/>
</dbReference>
<dbReference type="PANTHER" id="PTHR44688">
    <property type="entry name" value="DNA-BINDING TRANSCRIPTIONAL ACTIVATOR DEVR_DOSR"/>
    <property type="match status" value="1"/>
</dbReference>
<keyword evidence="1" id="KW-0805">Transcription regulation</keyword>
<dbReference type="PANTHER" id="PTHR44688:SF16">
    <property type="entry name" value="DNA-BINDING TRANSCRIPTIONAL ACTIVATOR DEVR_DOSR"/>
    <property type="match status" value="1"/>
</dbReference>
<keyword evidence="2" id="KW-0238">DNA-binding</keyword>
<evidence type="ECO:0000256" key="2">
    <source>
        <dbReference type="ARBA" id="ARBA00023125"/>
    </source>
</evidence>
<evidence type="ECO:0000256" key="3">
    <source>
        <dbReference type="ARBA" id="ARBA00023163"/>
    </source>
</evidence>
<evidence type="ECO:0000256" key="1">
    <source>
        <dbReference type="ARBA" id="ARBA00023015"/>
    </source>
</evidence>
<sequence>MRQTKKVAVFCSDTLRAMGIQNILSSYFSPIEIANFEEFPLNFKDLTSFDYFIVENKVFCESLDFFIPRRQSTLILTNGAKGISSNTLPSFCSIEEIISILDEFFHTSKESKKGEDKQLSSREIEVLKLVVKGNINKEIADILSISFNTVLTHRKNISSKLGIKSVTGLTFYAYMNGYVSSDDIRY</sequence>
<dbReference type="Gene3D" id="1.10.10.10">
    <property type="entry name" value="Winged helix-like DNA-binding domain superfamily/Winged helix DNA-binding domain"/>
    <property type="match status" value="1"/>
</dbReference>
<accession>A0A645BKR9</accession>
<gene>
    <name evidence="5" type="ORF">SDC9_112975</name>
</gene>
<name>A0A645BKR9_9ZZZZ</name>
<dbReference type="AlphaFoldDB" id="A0A645BKR9"/>
<evidence type="ECO:0000313" key="5">
    <source>
        <dbReference type="EMBL" id="MPM66070.1"/>
    </source>
</evidence>
<dbReference type="GO" id="GO:0006355">
    <property type="term" value="P:regulation of DNA-templated transcription"/>
    <property type="evidence" value="ECO:0007669"/>
    <property type="project" value="InterPro"/>
</dbReference>
<proteinExistence type="predicted"/>
<dbReference type="SUPFAM" id="SSF46894">
    <property type="entry name" value="C-terminal effector domain of the bipartite response regulators"/>
    <property type="match status" value="1"/>
</dbReference>
<dbReference type="CDD" id="cd06170">
    <property type="entry name" value="LuxR_C_like"/>
    <property type="match status" value="1"/>
</dbReference>
<dbReference type="InterPro" id="IPR016032">
    <property type="entry name" value="Sig_transdc_resp-reg_C-effctor"/>
</dbReference>
<dbReference type="InterPro" id="IPR000792">
    <property type="entry name" value="Tscrpt_reg_LuxR_C"/>
</dbReference>
<dbReference type="Pfam" id="PF00196">
    <property type="entry name" value="GerE"/>
    <property type="match status" value="1"/>
</dbReference>
<keyword evidence="3" id="KW-0804">Transcription</keyword>
<dbReference type="GO" id="GO:0003677">
    <property type="term" value="F:DNA binding"/>
    <property type="evidence" value="ECO:0007669"/>
    <property type="project" value="UniProtKB-KW"/>
</dbReference>
<dbReference type="EMBL" id="VSSQ01020871">
    <property type="protein sequence ID" value="MPM66070.1"/>
    <property type="molecule type" value="Genomic_DNA"/>
</dbReference>
<organism evidence="5">
    <name type="scientific">bioreactor metagenome</name>
    <dbReference type="NCBI Taxonomy" id="1076179"/>
    <lineage>
        <taxon>unclassified sequences</taxon>
        <taxon>metagenomes</taxon>
        <taxon>ecological metagenomes</taxon>
    </lineage>
</organism>
<dbReference type="SMART" id="SM00421">
    <property type="entry name" value="HTH_LUXR"/>
    <property type="match status" value="1"/>
</dbReference>
<dbReference type="PROSITE" id="PS50043">
    <property type="entry name" value="HTH_LUXR_2"/>
    <property type="match status" value="1"/>
</dbReference>
<feature type="domain" description="HTH luxR-type" evidence="4">
    <location>
        <begin position="112"/>
        <end position="177"/>
    </location>
</feature>
<dbReference type="InterPro" id="IPR036388">
    <property type="entry name" value="WH-like_DNA-bd_sf"/>
</dbReference>
<dbReference type="PROSITE" id="PS00622">
    <property type="entry name" value="HTH_LUXR_1"/>
    <property type="match status" value="1"/>
</dbReference>
<evidence type="ECO:0000259" key="4">
    <source>
        <dbReference type="PROSITE" id="PS50043"/>
    </source>
</evidence>